<dbReference type="EMBL" id="CCKQ01009461">
    <property type="protein sequence ID" value="CDW80951.1"/>
    <property type="molecule type" value="Genomic_DNA"/>
</dbReference>
<organism evidence="2 3">
    <name type="scientific">Stylonychia lemnae</name>
    <name type="common">Ciliate</name>
    <dbReference type="NCBI Taxonomy" id="5949"/>
    <lineage>
        <taxon>Eukaryota</taxon>
        <taxon>Sar</taxon>
        <taxon>Alveolata</taxon>
        <taxon>Ciliophora</taxon>
        <taxon>Intramacronucleata</taxon>
        <taxon>Spirotrichea</taxon>
        <taxon>Stichotrichia</taxon>
        <taxon>Sporadotrichida</taxon>
        <taxon>Oxytrichidae</taxon>
        <taxon>Stylonychinae</taxon>
        <taxon>Stylonychia</taxon>
    </lineage>
</organism>
<reference evidence="2 3" key="1">
    <citation type="submission" date="2014-06" db="EMBL/GenBank/DDBJ databases">
        <authorList>
            <person name="Swart Estienne"/>
        </authorList>
    </citation>
    <scope>NUCLEOTIDE SEQUENCE [LARGE SCALE GENOMIC DNA]</scope>
    <source>
        <strain evidence="2 3">130c</strain>
    </source>
</reference>
<dbReference type="AlphaFoldDB" id="A0A078AGK1"/>
<sequence>MQTKLFSLLLISMVLTGNVASFQLQAPKVEEYTLFGEFDPLIQFVKFNAGLSLGIYKGLLWQNVPQYRADGCYRELWDLADKIITSFSLIGRGPEHQYIAFGIFSVDLSQRLYSAANVCIPLFFENPATFKAEVDPINKIDLYTKYILKILGNIYIMLYNTEEYVLGRGLADLYFDVSHMIKPSIA</sequence>
<evidence type="ECO:0000256" key="1">
    <source>
        <dbReference type="SAM" id="SignalP"/>
    </source>
</evidence>
<feature type="signal peptide" evidence="1">
    <location>
        <begin position="1"/>
        <end position="21"/>
    </location>
</feature>
<keyword evidence="3" id="KW-1185">Reference proteome</keyword>
<keyword evidence="1" id="KW-0732">Signal</keyword>
<evidence type="ECO:0000313" key="2">
    <source>
        <dbReference type="EMBL" id="CDW80951.1"/>
    </source>
</evidence>
<proteinExistence type="predicted"/>
<dbReference type="InParanoid" id="A0A078AGK1"/>
<gene>
    <name evidence="2" type="primary">Contig8203.g8757</name>
    <name evidence="2" type="ORF">STYLEM_9957</name>
</gene>
<evidence type="ECO:0000313" key="3">
    <source>
        <dbReference type="Proteomes" id="UP000039865"/>
    </source>
</evidence>
<protein>
    <submittedName>
        <fullName evidence="2">Uncharacterized protein</fullName>
    </submittedName>
</protein>
<feature type="chain" id="PRO_5001729493" evidence="1">
    <location>
        <begin position="22"/>
        <end position="186"/>
    </location>
</feature>
<dbReference type="Proteomes" id="UP000039865">
    <property type="component" value="Unassembled WGS sequence"/>
</dbReference>
<accession>A0A078AGK1</accession>
<name>A0A078AGK1_STYLE</name>